<comment type="similarity">
    <text evidence="2">Belongs to the SusD family.</text>
</comment>
<dbReference type="GO" id="GO:0009279">
    <property type="term" value="C:cell outer membrane"/>
    <property type="evidence" value="ECO:0007669"/>
    <property type="project" value="UniProtKB-SubCell"/>
</dbReference>
<evidence type="ECO:0000313" key="10">
    <source>
        <dbReference type="Proteomes" id="UP000256708"/>
    </source>
</evidence>
<feature type="domain" description="RagB/SusD" evidence="7">
    <location>
        <begin position="283"/>
        <end position="539"/>
    </location>
</feature>
<dbReference type="OrthoDB" id="9792139at2"/>
<dbReference type="InterPro" id="IPR011990">
    <property type="entry name" value="TPR-like_helical_dom_sf"/>
</dbReference>
<dbReference type="InterPro" id="IPR033985">
    <property type="entry name" value="SusD-like_N"/>
</dbReference>
<dbReference type="InterPro" id="IPR012944">
    <property type="entry name" value="SusD_RagB_dom"/>
</dbReference>
<evidence type="ECO:0000256" key="6">
    <source>
        <dbReference type="SAM" id="SignalP"/>
    </source>
</evidence>
<dbReference type="Gene3D" id="1.25.40.390">
    <property type="match status" value="1"/>
</dbReference>
<sequence>MMNFKMRFIKNILPILALAFASQACEDFLDKEPLGVETDRTFYENAGNAELAVNGIYDAVSWDAGGVIGSGNTFEWMYGDILSDDARKGSTSGDYIEIKQMERWETLTNAPIQSSTWNNMFTAIHRANQVLSYLPTSSIDEELKARLLGEAHFLRGYSYFNLVIKFGGLPLMEEPTAPAEWGQLQRASIAETYAFIENDLQQAIEMLPQRSEYAAADLGRATQGAARAFLARAYMYQIGTDNSNGVTWQDVYNQTEAIINSGEYSLFSNYAGLFEIENENNVESIFEIQFSEAATGWGPPKTGSANSVIQNNRSTWGWGFNNPTLDFVGEFEERDPRLPVSVYSDGDIVAGELQEIDYPGQNETGYLNRKAFVEPGFRPSDAQNSPKNIIKFRYADVLLMHAEAAYHLGNESEARELVNQVRQRARNSTRPKGSTEVGATGYVPYQNLSGVLPDVTASGQELLQAIWHERRVELGMEALRYYDLVRTGRYLNALEQKYSAQARSNAERHLVQGTDNPFPVLPIPINEAQAWGIQQNPGY</sequence>
<reference evidence="10" key="1">
    <citation type="submission" date="2018-08" db="EMBL/GenBank/DDBJ databases">
        <authorList>
            <person name="Liu Z.-W."/>
            <person name="Du Z.-J."/>
        </authorList>
    </citation>
    <scope>NUCLEOTIDE SEQUENCE [LARGE SCALE GENOMIC DNA]</scope>
    <source>
        <strain evidence="10">H4X</strain>
    </source>
</reference>
<protein>
    <submittedName>
        <fullName evidence="9">RagB/SusD family nutrient uptake outer membrane protein</fullName>
    </submittedName>
</protein>
<proteinExistence type="inferred from homology"/>
<evidence type="ECO:0000256" key="3">
    <source>
        <dbReference type="ARBA" id="ARBA00022729"/>
    </source>
</evidence>
<dbReference type="Pfam" id="PF07980">
    <property type="entry name" value="SusD_RagB"/>
    <property type="match status" value="1"/>
</dbReference>
<dbReference type="CDD" id="cd08977">
    <property type="entry name" value="SusD"/>
    <property type="match status" value="1"/>
</dbReference>
<dbReference type="SUPFAM" id="SSF48452">
    <property type="entry name" value="TPR-like"/>
    <property type="match status" value="1"/>
</dbReference>
<evidence type="ECO:0000256" key="5">
    <source>
        <dbReference type="ARBA" id="ARBA00023237"/>
    </source>
</evidence>
<comment type="caution">
    <text evidence="9">The sequence shown here is derived from an EMBL/GenBank/DDBJ whole genome shotgun (WGS) entry which is preliminary data.</text>
</comment>
<feature type="chain" id="PRO_5017770727" evidence="6">
    <location>
        <begin position="25"/>
        <end position="539"/>
    </location>
</feature>
<feature type="domain" description="SusD-like N-terminal" evidence="8">
    <location>
        <begin position="92"/>
        <end position="235"/>
    </location>
</feature>
<dbReference type="Proteomes" id="UP000256708">
    <property type="component" value="Unassembled WGS sequence"/>
</dbReference>
<organism evidence="9 10">
    <name type="scientific">Pontibacter diazotrophicus</name>
    <dbReference type="NCBI Taxonomy" id="1400979"/>
    <lineage>
        <taxon>Bacteria</taxon>
        <taxon>Pseudomonadati</taxon>
        <taxon>Bacteroidota</taxon>
        <taxon>Cytophagia</taxon>
        <taxon>Cytophagales</taxon>
        <taxon>Hymenobacteraceae</taxon>
        <taxon>Pontibacter</taxon>
    </lineage>
</organism>
<evidence type="ECO:0000313" key="9">
    <source>
        <dbReference type="EMBL" id="RDV14987.1"/>
    </source>
</evidence>
<name>A0A3D8LC53_9BACT</name>
<evidence type="ECO:0000259" key="7">
    <source>
        <dbReference type="Pfam" id="PF07980"/>
    </source>
</evidence>
<keyword evidence="3 6" id="KW-0732">Signal</keyword>
<keyword evidence="10" id="KW-1185">Reference proteome</keyword>
<gene>
    <name evidence="9" type="ORF">DXT99_11935</name>
</gene>
<evidence type="ECO:0000256" key="2">
    <source>
        <dbReference type="ARBA" id="ARBA00006275"/>
    </source>
</evidence>
<feature type="signal peptide" evidence="6">
    <location>
        <begin position="1"/>
        <end position="24"/>
    </location>
</feature>
<dbReference type="Pfam" id="PF14322">
    <property type="entry name" value="SusD-like_3"/>
    <property type="match status" value="1"/>
</dbReference>
<keyword evidence="5" id="KW-0998">Cell outer membrane</keyword>
<dbReference type="AlphaFoldDB" id="A0A3D8LC53"/>
<comment type="subcellular location">
    <subcellularLocation>
        <location evidence="1">Cell outer membrane</location>
    </subcellularLocation>
</comment>
<dbReference type="PROSITE" id="PS51257">
    <property type="entry name" value="PROKAR_LIPOPROTEIN"/>
    <property type="match status" value="1"/>
</dbReference>
<accession>A0A3D8LC53</accession>
<keyword evidence="4" id="KW-0472">Membrane</keyword>
<evidence type="ECO:0000259" key="8">
    <source>
        <dbReference type="Pfam" id="PF14322"/>
    </source>
</evidence>
<dbReference type="EMBL" id="QRGR01000011">
    <property type="protein sequence ID" value="RDV14987.1"/>
    <property type="molecule type" value="Genomic_DNA"/>
</dbReference>
<evidence type="ECO:0000256" key="4">
    <source>
        <dbReference type="ARBA" id="ARBA00023136"/>
    </source>
</evidence>
<evidence type="ECO:0000256" key="1">
    <source>
        <dbReference type="ARBA" id="ARBA00004442"/>
    </source>
</evidence>